<evidence type="ECO:0000259" key="1">
    <source>
        <dbReference type="Pfam" id="PF00583"/>
    </source>
</evidence>
<accession>A0AAW0DMZ7</accession>
<dbReference type="GO" id="GO:0016747">
    <property type="term" value="F:acyltransferase activity, transferring groups other than amino-acyl groups"/>
    <property type="evidence" value="ECO:0007669"/>
    <property type="project" value="InterPro"/>
</dbReference>
<name>A0AAW0DMZ7_9AGAR</name>
<protein>
    <recommendedName>
        <fullName evidence="1">N-acetyltransferase domain-containing protein</fullName>
    </recommendedName>
</protein>
<dbReference type="Gene3D" id="3.40.630.30">
    <property type="match status" value="1"/>
</dbReference>
<dbReference type="SUPFAM" id="SSF55729">
    <property type="entry name" value="Acyl-CoA N-acyltransferases (Nat)"/>
    <property type="match status" value="1"/>
</dbReference>
<evidence type="ECO:0000313" key="2">
    <source>
        <dbReference type="EMBL" id="KAK7052918.1"/>
    </source>
</evidence>
<keyword evidence="3" id="KW-1185">Reference proteome</keyword>
<organism evidence="2 3">
    <name type="scientific">Paramarasmius palmivorus</name>
    <dbReference type="NCBI Taxonomy" id="297713"/>
    <lineage>
        <taxon>Eukaryota</taxon>
        <taxon>Fungi</taxon>
        <taxon>Dikarya</taxon>
        <taxon>Basidiomycota</taxon>
        <taxon>Agaricomycotina</taxon>
        <taxon>Agaricomycetes</taxon>
        <taxon>Agaricomycetidae</taxon>
        <taxon>Agaricales</taxon>
        <taxon>Marasmiineae</taxon>
        <taxon>Marasmiaceae</taxon>
        <taxon>Paramarasmius</taxon>
    </lineage>
</organism>
<dbReference type="EMBL" id="JAYKXP010000011">
    <property type="protein sequence ID" value="KAK7052918.1"/>
    <property type="molecule type" value="Genomic_DNA"/>
</dbReference>
<dbReference type="Proteomes" id="UP001383192">
    <property type="component" value="Unassembled WGS sequence"/>
</dbReference>
<proteinExistence type="predicted"/>
<dbReference type="Pfam" id="PF00583">
    <property type="entry name" value="Acetyltransf_1"/>
    <property type="match status" value="1"/>
</dbReference>
<sequence>MGHAMIRATLLSGDIYAVKNESGDIVSFGLWFEPGAGLFGTEEQRALGFNDLFKKFSSQQQQWFTHTYPETRQKYSESLFTEEEKLHRWWCASLVTDTEYQGRGYATAIVNAVYEKTAKTAGFLGLATNPLLNVRKYVSMGFRERGSYILPSSVVQDIEVHVLSRES</sequence>
<reference evidence="2 3" key="1">
    <citation type="submission" date="2024-01" db="EMBL/GenBank/DDBJ databases">
        <title>A draft genome for a cacao thread blight-causing isolate of Paramarasmius palmivorus.</title>
        <authorList>
            <person name="Baruah I.K."/>
            <person name="Bukari Y."/>
            <person name="Amoako-Attah I."/>
            <person name="Meinhardt L.W."/>
            <person name="Bailey B.A."/>
            <person name="Cohen S.P."/>
        </authorList>
    </citation>
    <scope>NUCLEOTIDE SEQUENCE [LARGE SCALE GENOMIC DNA]</scope>
    <source>
        <strain evidence="2 3">GH-12</strain>
    </source>
</reference>
<comment type="caution">
    <text evidence="2">The sequence shown here is derived from an EMBL/GenBank/DDBJ whole genome shotgun (WGS) entry which is preliminary data.</text>
</comment>
<evidence type="ECO:0000313" key="3">
    <source>
        <dbReference type="Proteomes" id="UP001383192"/>
    </source>
</evidence>
<dbReference type="CDD" id="cd04301">
    <property type="entry name" value="NAT_SF"/>
    <property type="match status" value="1"/>
</dbReference>
<dbReference type="InterPro" id="IPR016181">
    <property type="entry name" value="Acyl_CoA_acyltransferase"/>
</dbReference>
<feature type="domain" description="N-acetyltransferase" evidence="1">
    <location>
        <begin position="85"/>
        <end position="129"/>
    </location>
</feature>
<gene>
    <name evidence="2" type="ORF">VNI00_004238</name>
</gene>
<dbReference type="InterPro" id="IPR000182">
    <property type="entry name" value="GNAT_dom"/>
</dbReference>
<dbReference type="AlphaFoldDB" id="A0AAW0DMZ7"/>